<dbReference type="Pfam" id="PF10850">
    <property type="entry name" value="DUF2653"/>
    <property type="match status" value="1"/>
</dbReference>
<dbReference type="AlphaFoldDB" id="A0A089LZ15"/>
<sequence>MPAVLSMDEIVNAVCLHTADRKGVNVRDVQVELSWDEDTGFTAEVWTQGRSQYLVASNIVEAVLRYLHTEYNIRAYPEDVRLELEDEIIAVVND</sequence>
<protein>
    <recommendedName>
        <fullName evidence="3">DUF2653 domain-containing protein</fullName>
    </recommendedName>
</protein>
<dbReference type="HOGENOM" id="CLU_179078_0_0_9"/>
<dbReference type="STRING" id="169760.PSTEL_16670"/>
<dbReference type="InterPro" id="IPR020516">
    <property type="entry name" value="Uncharacterised_YxcD"/>
</dbReference>
<evidence type="ECO:0000313" key="2">
    <source>
        <dbReference type="Proteomes" id="UP000029507"/>
    </source>
</evidence>
<dbReference type="Proteomes" id="UP000029507">
    <property type="component" value="Chromosome"/>
</dbReference>
<keyword evidence="2" id="KW-1185">Reference proteome</keyword>
<name>A0A089LZ15_9BACL</name>
<evidence type="ECO:0008006" key="3">
    <source>
        <dbReference type="Google" id="ProtNLM"/>
    </source>
</evidence>
<dbReference type="OrthoDB" id="2360753at2"/>
<organism evidence="1 2">
    <name type="scientific">Paenibacillus stellifer</name>
    <dbReference type="NCBI Taxonomy" id="169760"/>
    <lineage>
        <taxon>Bacteria</taxon>
        <taxon>Bacillati</taxon>
        <taxon>Bacillota</taxon>
        <taxon>Bacilli</taxon>
        <taxon>Bacillales</taxon>
        <taxon>Paenibacillaceae</taxon>
        <taxon>Paenibacillus</taxon>
    </lineage>
</organism>
<accession>A0A089LZ15</accession>
<evidence type="ECO:0000313" key="1">
    <source>
        <dbReference type="EMBL" id="AIQ64493.1"/>
    </source>
</evidence>
<proteinExistence type="predicted"/>
<reference evidence="1 2" key="1">
    <citation type="submission" date="2014-08" db="EMBL/GenBank/DDBJ databases">
        <title>Comparative genomics of the Paenibacillus odorifer group.</title>
        <authorList>
            <person name="den Bakker H.C."/>
            <person name="Tsai Y.-C."/>
            <person name="Martin N."/>
            <person name="Korlach J."/>
            <person name="Wiedmann M."/>
        </authorList>
    </citation>
    <scope>NUCLEOTIDE SEQUENCE [LARGE SCALE GENOMIC DNA]</scope>
    <source>
        <strain evidence="1 2">DSM 14472</strain>
    </source>
</reference>
<dbReference type="KEGG" id="pste:PSTEL_16670"/>
<gene>
    <name evidence="1" type="ORF">PSTEL_16670</name>
</gene>
<dbReference type="EMBL" id="CP009286">
    <property type="protein sequence ID" value="AIQ64493.1"/>
    <property type="molecule type" value="Genomic_DNA"/>
</dbReference>